<evidence type="ECO:0000313" key="9">
    <source>
        <dbReference type="EMBL" id="KAJ8353581.1"/>
    </source>
</evidence>
<feature type="region of interest" description="Disordered" evidence="5">
    <location>
        <begin position="185"/>
        <end position="248"/>
    </location>
</feature>
<dbReference type="InterPro" id="IPR013930">
    <property type="entry name" value="RPAP1_N"/>
</dbReference>
<keyword evidence="10" id="KW-1185">Reference proteome</keyword>
<evidence type="ECO:0000256" key="3">
    <source>
        <dbReference type="ARBA" id="ARBA00023163"/>
    </source>
</evidence>
<dbReference type="EMBL" id="JAINUF010000007">
    <property type="protein sequence ID" value="KAJ8353581.1"/>
    <property type="molecule type" value="Genomic_DNA"/>
</dbReference>
<evidence type="ECO:0008006" key="11">
    <source>
        <dbReference type="Google" id="ProtNLM"/>
    </source>
</evidence>
<evidence type="ECO:0000259" key="8">
    <source>
        <dbReference type="Pfam" id="PF25766"/>
    </source>
</evidence>
<feature type="domain" description="RPAP1/MINIYO-like TPR repeats" evidence="8">
    <location>
        <begin position="1133"/>
        <end position="1356"/>
    </location>
</feature>
<keyword evidence="3" id="KW-0804">Transcription</keyword>
<gene>
    <name evidence="9" type="ORF">SKAU_G00211480</name>
</gene>
<comment type="caution">
    <text evidence="9">The sequence shown here is derived from an EMBL/GenBank/DDBJ whole genome shotgun (WGS) entry which is preliminary data.</text>
</comment>
<feature type="compositionally biased region" description="Basic and acidic residues" evidence="5">
    <location>
        <begin position="59"/>
        <end position="78"/>
    </location>
</feature>
<feature type="domain" description="RPAP1 N-terminal" evidence="7">
    <location>
        <begin position="255"/>
        <end position="292"/>
    </location>
</feature>
<dbReference type="PANTHER" id="PTHR21483:SF18">
    <property type="entry name" value="RNA POLYMERASE II-ASSOCIATED PROTEIN 1"/>
    <property type="match status" value="1"/>
</dbReference>
<evidence type="ECO:0000256" key="2">
    <source>
        <dbReference type="ARBA" id="ARBA00009953"/>
    </source>
</evidence>
<comment type="similarity">
    <text evidence="2">Belongs to the RPAP1 family.</text>
</comment>
<feature type="domain" description="RPAP1 C-terminal" evidence="6">
    <location>
        <begin position="395"/>
        <end position="460"/>
    </location>
</feature>
<dbReference type="Pfam" id="PF08621">
    <property type="entry name" value="RPAP1_N"/>
    <property type="match status" value="1"/>
</dbReference>
<sequence>MAMGELRKIVLESCAILTKGMLRRPKPEDSEADLLRAQEEFLNSGAQSAVHVIRRPDKRRGEENAGHEESGTKTCHKDVVTMPDGDFSDEIPPLTPAGPKKSRFKASSVHFEHEGSEEHMDRNDMHVTAVLSRIIERDSSSVPVSLPAFTTAAFPKVFHRSEVEDGGQGPTPGGRRSIFAQNLAAQRARGGGMPSPQSIHSYPRPEEQGSNISSVVTMETEQPLPGHEGRTVPESSRLVSGEGLGQRGNTTEALKIHQENQARLEGMSQREILEERQRLLAQLDPRLVDFVRSSNTKGSPAPLNRPLDVQGTLQVDQSTAGSTVTEIDFRESEPAPLQMEMQEDEVEPRPPITEKDLPVKPQKEWLHMDKLEPEKLEWLRDLPPPRKRGTERAMQARFDFTGLLIPPTEDLPTHLGLHHHGEEPELAGYSLQELFHLSRSQVIQQRNLALTTLARIVTKARLGDFTSCLKGSVVSALLDAGLLFLLRFSLDDSVEGVMAAAVHALHALLVSPGDEDTLDSTFSWFLGMESFPLIPAAQEEDDEDDEGLDEVMKETPKEKEERKADHDVAREDVIKGLLRMNLLPRLRYILEVVHPLPHVVLDVLEVLIRIARHSSSSATQVLDCPRLMQTVMLEFLPCSWTPPTSPTSESLHGLPVAMAMKLLRVLATSGRQACARLLHSLGARERLSCLLALQPKDLPLEPGEALRISTEALRLWAVAAGYGQACDLYRDLYPLIVKALQCVPRVWAPADPLRPLELHRLLGLLTLLTNVTHTAGCHQELQSACDNSKECPPPPPVEWSHVTGLQPSILGWLKGCVRVLEEPAQRESVLILLPPQLLYLGAFYSQLSSQSCFRPVECLQELEALTMEVLLPLLSNQATHSGIDCLRSFSVLCNPQSCLDPESIPSLPQWGCSGGRSLAGSSSPLPFLMALCHLLHTVTSIHRGIARKFSPLLLSDPLLAYLRACCQARPTLSHASTWLLRHEHHFLYQLLKLAHSLVPIDSEVAKHASLFHEVSMAMVSWLLPGSEHLAHDLLATMVFNLDFIPEGHTGGPEAADLSELQLQDCSPPAHHLGPLLRDACVQLPSLRGCYLSHLAHLEPLVLRSQNAHLGRTPCVTSRLLPEASGPMLPSDWPFLPLVSLYERTGGAGGGDDVESLPPGSVESVTHCLQWLLVLESWREGALRAVPPAAKLVRLSCLFLCSSDLFLDRLVQRLGWGLLRALTRPAQLGALDLEGPLPGVASFHDLYEALLAQFEAVSFGDPLFGCVLLLPLQRRFSATMKLAVFGEHVGLLRSLGVSLRQLPVPLERYTSPPEDSLPLLRLYFRSLVTGSLRQAWCPVLYAVALVHLNAFIFSQEPSLQELDAARRSLLRKTYYLKDEVLKTHLLLFKQPRQESELGFEMYDHLPLIRARRLEAVVGVEGGSGGEKD</sequence>
<reference evidence="9" key="1">
    <citation type="journal article" date="2023" name="Science">
        <title>Genome structures resolve the early diversification of teleost fishes.</title>
        <authorList>
            <person name="Parey E."/>
            <person name="Louis A."/>
            <person name="Montfort J."/>
            <person name="Bouchez O."/>
            <person name="Roques C."/>
            <person name="Iampietro C."/>
            <person name="Lluch J."/>
            <person name="Castinel A."/>
            <person name="Donnadieu C."/>
            <person name="Desvignes T."/>
            <person name="Floi Bucao C."/>
            <person name="Jouanno E."/>
            <person name="Wen M."/>
            <person name="Mejri S."/>
            <person name="Dirks R."/>
            <person name="Jansen H."/>
            <person name="Henkel C."/>
            <person name="Chen W.J."/>
            <person name="Zahm M."/>
            <person name="Cabau C."/>
            <person name="Klopp C."/>
            <person name="Thompson A.W."/>
            <person name="Robinson-Rechavi M."/>
            <person name="Braasch I."/>
            <person name="Lecointre G."/>
            <person name="Bobe J."/>
            <person name="Postlethwait J.H."/>
            <person name="Berthelot C."/>
            <person name="Roest Crollius H."/>
            <person name="Guiguen Y."/>
        </authorList>
    </citation>
    <scope>NUCLEOTIDE SEQUENCE</scope>
    <source>
        <strain evidence="9">WJC10195</strain>
    </source>
</reference>
<dbReference type="InterPro" id="IPR057989">
    <property type="entry name" value="TPR_RPAP1/MINIYO-like"/>
</dbReference>
<dbReference type="InterPro" id="IPR013929">
    <property type="entry name" value="RPAP1_C"/>
</dbReference>
<evidence type="ECO:0000256" key="5">
    <source>
        <dbReference type="SAM" id="MobiDB-lite"/>
    </source>
</evidence>
<accession>A0A9Q1IUZ0</accession>
<evidence type="ECO:0000256" key="4">
    <source>
        <dbReference type="ARBA" id="ARBA00023242"/>
    </source>
</evidence>
<feature type="compositionally biased region" description="Polar residues" evidence="5">
    <location>
        <begin position="208"/>
        <end position="220"/>
    </location>
</feature>
<dbReference type="Pfam" id="PF08620">
    <property type="entry name" value="RPAP1_C"/>
    <property type="match status" value="1"/>
</dbReference>
<name>A0A9Q1IUZ0_SYNKA</name>
<proteinExistence type="inferred from homology"/>
<feature type="region of interest" description="Disordered" evidence="5">
    <location>
        <begin position="46"/>
        <end position="78"/>
    </location>
</feature>
<dbReference type="Proteomes" id="UP001152622">
    <property type="component" value="Chromosome 7"/>
</dbReference>
<feature type="compositionally biased region" description="Acidic residues" evidence="5">
    <location>
        <begin position="538"/>
        <end position="549"/>
    </location>
</feature>
<dbReference type="InterPro" id="IPR039913">
    <property type="entry name" value="RPAP1/Rba50"/>
</dbReference>
<feature type="compositionally biased region" description="Basic and acidic residues" evidence="5">
    <location>
        <begin position="550"/>
        <end position="566"/>
    </location>
</feature>
<dbReference type="PANTHER" id="PTHR21483">
    <property type="entry name" value="RNA POLYMERASE II-ASSOCIATED PROTEIN 1"/>
    <property type="match status" value="1"/>
</dbReference>
<evidence type="ECO:0000313" key="10">
    <source>
        <dbReference type="Proteomes" id="UP001152622"/>
    </source>
</evidence>
<dbReference type="GO" id="GO:0006366">
    <property type="term" value="P:transcription by RNA polymerase II"/>
    <property type="evidence" value="ECO:0007669"/>
    <property type="project" value="InterPro"/>
</dbReference>
<feature type="region of interest" description="Disordered" evidence="5">
    <location>
        <begin position="538"/>
        <end position="566"/>
    </location>
</feature>
<evidence type="ECO:0000259" key="7">
    <source>
        <dbReference type="Pfam" id="PF08621"/>
    </source>
</evidence>
<organism evidence="9 10">
    <name type="scientific">Synaphobranchus kaupii</name>
    <name type="common">Kaup's arrowtooth eel</name>
    <dbReference type="NCBI Taxonomy" id="118154"/>
    <lineage>
        <taxon>Eukaryota</taxon>
        <taxon>Metazoa</taxon>
        <taxon>Chordata</taxon>
        <taxon>Craniata</taxon>
        <taxon>Vertebrata</taxon>
        <taxon>Euteleostomi</taxon>
        <taxon>Actinopterygii</taxon>
        <taxon>Neopterygii</taxon>
        <taxon>Teleostei</taxon>
        <taxon>Anguilliformes</taxon>
        <taxon>Synaphobranchidae</taxon>
        <taxon>Synaphobranchus</taxon>
    </lineage>
</organism>
<dbReference type="OrthoDB" id="348201at2759"/>
<comment type="subcellular location">
    <subcellularLocation>
        <location evidence="1">Nucleus</location>
    </subcellularLocation>
</comment>
<keyword evidence="4" id="KW-0539">Nucleus</keyword>
<evidence type="ECO:0000256" key="1">
    <source>
        <dbReference type="ARBA" id="ARBA00004123"/>
    </source>
</evidence>
<evidence type="ECO:0000259" key="6">
    <source>
        <dbReference type="Pfam" id="PF08620"/>
    </source>
</evidence>
<protein>
    <recommendedName>
        <fullName evidence="11">RNA polymerase II-associated protein 1</fullName>
    </recommendedName>
</protein>
<dbReference type="Pfam" id="PF25766">
    <property type="entry name" value="TPR_RPAP1"/>
    <property type="match status" value="1"/>
</dbReference>